<protein>
    <recommendedName>
        <fullName evidence="8">VIT family protein</fullName>
    </recommendedName>
</protein>
<feature type="transmembrane region" description="Helical" evidence="5">
    <location>
        <begin position="135"/>
        <end position="155"/>
    </location>
</feature>
<evidence type="ECO:0000256" key="3">
    <source>
        <dbReference type="ARBA" id="ARBA00022989"/>
    </source>
</evidence>
<dbReference type="Proteomes" id="UP000324611">
    <property type="component" value="Unassembled WGS sequence"/>
</dbReference>
<dbReference type="AlphaFoldDB" id="A0A5B2VJP2"/>
<gene>
    <name evidence="6" type="ORF">F0L74_20220</name>
</gene>
<evidence type="ECO:0000313" key="7">
    <source>
        <dbReference type="Proteomes" id="UP000324611"/>
    </source>
</evidence>
<keyword evidence="7" id="KW-1185">Reference proteome</keyword>
<dbReference type="RefSeq" id="WP_149839732.1">
    <property type="nucleotide sequence ID" value="NZ_VUOC01000004.1"/>
</dbReference>
<name>A0A5B2VJP2_9BACT</name>
<comment type="caution">
    <text evidence="6">The sequence shown here is derived from an EMBL/GenBank/DDBJ whole genome shotgun (WGS) entry which is preliminary data.</text>
</comment>
<evidence type="ECO:0000256" key="2">
    <source>
        <dbReference type="ARBA" id="ARBA00022692"/>
    </source>
</evidence>
<dbReference type="GO" id="GO:0030026">
    <property type="term" value="P:intracellular manganese ion homeostasis"/>
    <property type="evidence" value="ECO:0007669"/>
    <property type="project" value="InterPro"/>
</dbReference>
<feature type="transmembrane region" description="Helical" evidence="5">
    <location>
        <begin position="49"/>
        <end position="66"/>
    </location>
</feature>
<keyword evidence="3 5" id="KW-1133">Transmembrane helix</keyword>
<evidence type="ECO:0000256" key="1">
    <source>
        <dbReference type="ARBA" id="ARBA00004127"/>
    </source>
</evidence>
<dbReference type="EMBL" id="VUOC01000004">
    <property type="protein sequence ID" value="KAA2238552.1"/>
    <property type="molecule type" value="Genomic_DNA"/>
</dbReference>
<evidence type="ECO:0000256" key="5">
    <source>
        <dbReference type="SAM" id="Phobius"/>
    </source>
</evidence>
<evidence type="ECO:0000313" key="6">
    <source>
        <dbReference type="EMBL" id="KAA2238552.1"/>
    </source>
</evidence>
<feature type="transmembrane region" description="Helical" evidence="5">
    <location>
        <begin position="20"/>
        <end position="37"/>
    </location>
</feature>
<dbReference type="GO" id="GO:0005384">
    <property type="term" value="F:manganese ion transmembrane transporter activity"/>
    <property type="evidence" value="ECO:0007669"/>
    <property type="project" value="InterPro"/>
</dbReference>
<keyword evidence="4 5" id="KW-0472">Membrane</keyword>
<reference evidence="6 7" key="2">
    <citation type="submission" date="2019-09" db="EMBL/GenBank/DDBJ databases">
        <authorList>
            <person name="Jin C."/>
        </authorList>
    </citation>
    <scope>NUCLEOTIDE SEQUENCE [LARGE SCALE GENOMIC DNA]</scope>
    <source>
        <strain evidence="6 7">BN140078</strain>
    </source>
</reference>
<feature type="transmembrane region" description="Helical" evidence="5">
    <location>
        <begin position="161"/>
        <end position="180"/>
    </location>
</feature>
<accession>A0A5B2VJP2</accession>
<organism evidence="6 7">
    <name type="scientific">Chitinophaga agrisoli</name>
    <dbReference type="NCBI Taxonomy" id="2607653"/>
    <lineage>
        <taxon>Bacteria</taxon>
        <taxon>Pseudomonadati</taxon>
        <taxon>Bacteroidota</taxon>
        <taxon>Chitinophagia</taxon>
        <taxon>Chitinophagales</taxon>
        <taxon>Chitinophagaceae</taxon>
        <taxon>Chitinophaga</taxon>
    </lineage>
</organism>
<evidence type="ECO:0000256" key="4">
    <source>
        <dbReference type="ARBA" id="ARBA00023136"/>
    </source>
</evidence>
<keyword evidence="2 5" id="KW-0812">Transmembrane</keyword>
<proteinExistence type="predicted"/>
<dbReference type="GO" id="GO:0012505">
    <property type="term" value="C:endomembrane system"/>
    <property type="evidence" value="ECO:0007669"/>
    <property type="project" value="UniProtKB-SubCell"/>
</dbReference>
<reference evidence="6 7" key="1">
    <citation type="submission" date="2019-09" db="EMBL/GenBank/DDBJ databases">
        <title>Chitinophaga ginsengihumi sp. nov., isolated from soil of ginseng rhizosphere.</title>
        <authorList>
            <person name="Lee J."/>
        </authorList>
    </citation>
    <scope>NUCLEOTIDE SEQUENCE [LARGE SCALE GENOMIC DNA]</scope>
    <source>
        <strain evidence="6 7">BN140078</strain>
    </source>
</reference>
<dbReference type="InterPro" id="IPR008217">
    <property type="entry name" value="Ccc1_fam"/>
</dbReference>
<comment type="subcellular location">
    <subcellularLocation>
        <location evidence="1">Endomembrane system</location>
        <topology evidence="1">Multi-pass membrane protein</topology>
    </subcellularLocation>
</comment>
<evidence type="ECO:0008006" key="8">
    <source>
        <dbReference type="Google" id="ProtNLM"/>
    </source>
</evidence>
<dbReference type="Pfam" id="PF01988">
    <property type="entry name" value="VIT1"/>
    <property type="match status" value="1"/>
</dbReference>
<sequence>MQLRHNTAIRSSGWKTDMLIGFPDGLFMLFFTTLLIHELNVSIQQFYDLNIWIAVLGGILVMAAAWQANRGDQQHEAATITPEERNKLQHLDINEETINHIAHEMEQDATRWAKTLEQQKVQLTAWSPLRALRSAITAGIFFLLGAAIPFWPYLANENFTAAAQLSLLLVFLSATVFAIVKAKITGQQLRPVIVRYLLLTAGIWAAVYLVGKVIG</sequence>
<feature type="transmembrane region" description="Helical" evidence="5">
    <location>
        <begin position="192"/>
        <end position="211"/>
    </location>
</feature>